<dbReference type="InterPro" id="IPR050109">
    <property type="entry name" value="HTH-type_TetR-like_transc_reg"/>
</dbReference>
<evidence type="ECO:0000256" key="2">
    <source>
        <dbReference type="SAM" id="MobiDB-lite"/>
    </source>
</evidence>
<protein>
    <submittedName>
        <fullName evidence="4">TetR/AcrR family transcriptional regulator</fullName>
    </submittedName>
</protein>
<feature type="compositionally biased region" description="Basic and acidic residues" evidence="2">
    <location>
        <begin position="23"/>
        <end position="34"/>
    </location>
</feature>
<dbReference type="PANTHER" id="PTHR30055">
    <property type="entry name" value="HTH-TYPE TRANSCRIPTIONAL REGULATOR RUTR"/>
    <property type="match status" value="1"/>
</dbReference>
<accession>A0A3B9GZB7</accession>
<reference evidence="4 5" key="1">
    <citation type="journal article" date="2018" name="Nat. Biotechnol.">
        <title>A standardized bacterial taxonomy based on genome phylogeny substantially revises the tree of life.</title>
        <authorList>
            <person name="Parks D.H."/>
            <person name="Chuvochina M."/>
            <person name="Waite D.W."/>
            <person name="Rinke C."/>
            <person name="Skarshewski A."/>
            <person name="Chaumeil P.A."/>
            <person name="Hugenholtz P."/>
        </authorList>
    </citation>
    <scope>NUCLEOTIDE SEQUENCE [LARGE SCALE GENOMIC DNA]</scope>
    <source>
        <strain evidence="4">UBA8733</strain>
    </source>
</reference>
<organism evidence="4 5">
    <name type="scientific">Hyphomonas adhaerens</name>
    <dbReference type="NCBI Taxonomy" id="81029"/>
    <lineage>
        <taxon>Bacteria</taxon>
        <taxon>Pseudomonadati</taxon>
        <taxon>Pseudomonadota</taxon>
        <taxon>Alphaproteobacteria</taxon>
        <taxon>Hyphomonadales</taxon>
        <taxon>Hyphomonadaceae</taxon>
        <taxon>Hyphomonas</taxon>
    </lineage>
</organism>
<dbReference type="Proteomes" id="UP000259610">
    <property type="component" value="Unassembled WGS sequence"/>
</dbReference>
<name>A0A3B9GZB7_9PROT</name>
<comment type="caution">
    <text evidence="4">The sequence shown here is derived from an EMBL/GenBank/DDBJ whole genome shotgun (WGS) entry which is preliminary data.</text>
</comment>
<dbReference type="PANTHER" id="PTHR30055:SF235">
    <property type="entry name" value="TRANSCRIPTIONAL REGULATORY PROTEIN"/>
    <property type="match status" value="1"/>
</dbReference>
<evidence type="ECO:0000313" key="4">
    <source>
        <dbReference type="EMBL" id="HAE27556.1"/>
    </source>
</evidence>
<proteinExistence type="predicted"/>
<dbReference type="InterPro" id="IPR001647">
    <property type="entry name" value="HTH_TetR"/>
</dbReference>
<dbReference type="InterPro" id="IPR009057">
    <property type="entry name" value="Homeodomain-like_sf"/>
</dbReference>
<gene>
    <name evidence="4" type="ORF">DCG58_10375</name>
</gene>
<dbReference type="AlphaFoldDB" id="A0A3B9GZB7"/>
<dbReference type="SUPFAM" id="SSF46689">
    <property type="entry name" value="Homeodomain-like"/>
    <property type="match status" value="1"/>
</dbReference>
<dbReference type="EMBL" id="DMAN01000228">
    <property type="protein sequence ID" value="HAE27556.1"/>
    <property type="molecule type" value="Genomic_DNA"/>
</dbReference>
<evidence type="ECO:0000256" key="1">
    <source>
        <dbReference type="ARBA" id="ARBA00023125"/>
    </source>
</evidence>
<dbReference type="Gene3D" id="1.10.357.10">
    <property type="entry name" value="Tetracycline Repressor, domain 2"/>
    <property type="match status" value="1"/>
</dbReference>
<evidence type="ECO:0000313" key="5">
    <source>
        <dbReference type="Proteomes" id="UP000259610"/>
    </source>
</evidence>
<dbReference type="GO" id="GO:0000976">
    <property type="term" value="F:transcription cis-regulatory region binding"/>
    <property type="evidence" value="ECO:0007669"/>
    <property type="project" value="TreeGrafter"/>
</dbReference>
<dbReference type="GO" id="GO:0003700">
    <property type="term" value="F:DNA-binding transcription factor activity"/>
    <property type="evidence" value="ECO:0007669"/>
    <property type="project" value="TreeGrafter"/>
</dbReference>
<keyword evidence="1" id="KW-0238">DNA-binding</keyword>
<evidence type="ECO:0000259" key="3">
    <source>
        <dbReference type="Pfam" id="PF00440"/>
    </source>
</evidence>
<feature type="compositionally biased region" description="Basic and acidic residues" evidence="2">
    <location>
        <begin position="1"/>
        <end position="14"/>
    </location>
</feature>
<dbReference type="Pfam" id="PF00440">
    <property type="entry name" value="TetR_N"/>
    <property type="match status" value="1"/>
</dbReference>
<sequence>MGNCHNDRDRGIERRRPRMAGKGHRELTRQSETKNGRTAIIEAAESLFAEYGLHGASFRQISEAANQKNASAIQYHFGSRDQLVEAVFENRMRYVNPKRLALLEEVQATGGTGEARALVSTWVWPLAEELRPREEGNHYVQFMARATREKQLVIQLAPADLMTGWFLAADRLKQLMTHLPEQVIRTRLLAASDQCVNCLAAFEAEQAGASPDFELQVETLIDMITAGLMAPMSAATEQAVKRRRKA</sequence>
<feature type="region of interest" description="Disordered" evidence="2">
    <location>
        <begin position="1"/>
        <end position="34"/>
    </location>
</feature>
<feature type="domain" description="HTH tetR-type" evidence="3">
    <location>
        <begin position="40"/>
        <end position="87"/>
    </location>
</feature>